<name>A0AAW1TSW1_9CUCU</name>
<dbReference type="PROSITE" id="PS50297">
    <property type="entry name" value="ANK_REP_REGION"/>
    <property type="match status" value="1"/>
</dbReference>
<accession>A0AAW1TSW1</accession>
<dbReference type="AlphaFoldDB" id="A0AAW1TSW1"/>
<proteinExistence type="predicted"/>
<organism evidence="2 3">
    <name type="scientific">Henosepilachna vigintioctopunctata</name>
    <dbReference type="NCBI Taxonomy" id="420089"/>
    <lineage>
        <taxon>Eukaryota</taxon>
        <taxon>Metazoa</taxon>
        <taxon>Ecdysozoa</taxon>
        <taxon>Arthropoda</taxon>
        <taxon>Hexapoda</taxon>
        <taxon>Insecta</taxon>
        <taxon>Pterygota</taxon>
        <taxon>Neoptera</taxon>
        <taxon>Endopterygota</taxon>
        <taxon>Coleoptera</taxon>
        <taxon>Polyphaga</taxon>
        <taxon>Cucujiformia</taxon>
        <taxon>Coccinelloidea</taxon>
        <taxon>Coccinellidae</taxon>
        <taxon>Epilachninae</taxon>
        <taxon>Epilachnini</taxon>
        <taxon>Henosepilachna</taxon>
    </lineage>
</organism>
<dbReference type="Gene3D" id="1.25.40.20">
    <property type="entry name" value="Ankyrin repeat-containing domain"/>
    <property type="match status" value="1"/>
</dbReference>
<evidence type="ECO:0000256" key="1">
    <source>
        <dbReference type="PROSITE-ProRule" id="PRU00023"/>
    </source>
</evidence>
<dbReference type="SUPFAM" id="SSF48403">
    <property type="entry name" value="Ankyrin repeat"/>
    <property type="match status" value="1"/>
</dbReference>
<dbReference type="EMBL" id="JARQZJ010000002">
    <property type="protein sequence ID" value="KAK9870239.1"/>
    <property type="molecule type" value="Genomic_DNA"/>
</dbReference>
<reference evidence="2 3" key="1">
    <citation type="submission" date="2023-03" db="EMBL/GenBank/DDBJ databases">
        <title>Genome insight into feeding habits of ladybird beetles.</title>
        <authorList>
            <person name="Li H.-S."/>
            <person name="Huang Y.-H."/>
            <person name="Pang H."/>
        </authorList>
    </citation>
    <scope>NUCLEOTIDE SEQUENCE [LARGE SCALE GENOMIC DNA]</scope>
    <source>
        <strain evidence="2">SYSU_2023b</strain>
        <tissue evidence="2">Whole body</tissue>
    </source>
</reference>
<protein>
    <submittedName>
        <fullName evidence="2">Uncharacterized protein</fullName>
    </submittedName>
</protein>
<keyword evidence="3" id="KW-1185">Reference proteome</keyword>
<gene>
    <name evidence="2" type="ORF">WA026_006324</name>
</gene>
<comment type="caution">
    <text evidence="2">The sequence shown here is derived from an EMBL/GenBank/DDBJ whole genome shotgun (WGS) entry which is preliminary data.</text>
</comment>
<keyword evidence="1" id="KW-0040">ANK repeat</keyword>
<feature type="repeat" description="ANK" evidence="1">
    <location>
        <begin position="36"/>
        <end position="70"/>
    </location>
</feature>
<evidence type="ECO:0000313" key="2">
    <source>
        <dbReference type="EMBL" id="KAK9870239.1"/>
    </source>
</evidence>
<dbReference type="PROSITE" id="PS50088">
    <property type="entry name" value="ANK_REPEAT"/>
    <property type="match status" value="1"/>
</dbReference>
<sequence>MIDGRNWSSLLYCAYLGMESFKLLTNSVDPNLSNARGDAPLHFARMNEPRSIGLIKALLENGASDNIPDVSGKPPIDIALAKRTRFTTVFKCLAKHLIIQYCCGFAVNLRGNGFNSDILVPLREFDMGSSILGSRLLRKCKAAAALKNIMELIKELLPLARYFLFYQICV</sequence>
<evidence type="ECO:0000313" key="3">
    <source>
        <dbReference type="Proteomes" id="UP001431783"/>
    </source>
</evidence>
<dbReference type="InterPro" id="IPR036770">
    <property type="entry name" value="Ankyrin_rpt-contain_sf"/>
</dbReference>
<dbReference type="Proteomes" id="UP001431783">
    <property type="component" value="Unassembled WGS sequence"/>
</dbReference>
<dbReference type="InterPro" id="IPR002110">
    <property type="entry name" value="Ankyrin_rpt"/>
</dbReference>